<evidence type="ECO:0000256" key="3">
    <source>
        <dbReference type="ARBA" id="ARBA00022723"/>
    </source>
</evidence>
<dbReference type="GO" id="GO:0046872">
    <property type="term" value="F:metal ion binding"/>
    <property type="evidence" value="ECO:0007669"/>
    <property type="project" value="UniProtKB-KW"/>
</dbReference>
<accession>X1I388</accession>
<dbReference type="InterPro" id="IPR002933">
    <property type="entry name" value="Peptidase_M20"/>
</dbReference>
<dbReference type="Pfam" id="PF07687">
    <property type="entry name" value="M20_dimer"/>
    <property type="match status" value="1"/>
</dbReference>
<gene>
    <name evidence="7" type="ORF">S03H2_33955</name>
</gene>
<dbReference type="Gene3D" id="3.40.630.10">
    <property type="entry name" value="Zn peptidases"/>
    <property type="match status" value="1"/>
</dbReference>
<dbReference type="InterPro" id="IPR036264">
    <property type="entry name" value="Bact_exopeptidase_dim_dom"/>
</dbReference>
<evidence type="ECO:0000256" key="2">
    <source>
        <dbReference type="ARBA" id="ARBA00006247"/>
    </source>
</evidence>
<dbReference type="InterPro" id="IPR011650">
    <property type="entry name" value="Peptidase_M20_dimer"/>
</dbReference>
<keyword evidence="3" id="KW-0479">Metal-binding</keyword>
<comment type="caution">
    <text evidence="7">The sequence shown here is derived from an EMBL/GenBank/DDBJ whole genome shotgun (WGS) entry which is preliminary data.</text>
</comment>
<dbReference type="InterPro" id="IPR050072">
    <property type="entry name" value="Peptidase_M20A"/>
</dbReference>
<name>X1I388_9ZZZZ</name>
<dbReference type="AlphaFoldDB" id="X1I388"/>
<dbReference type="Gene3D" id="3.30.70.360">
    <property type="match status" value="1"/>
</dbReference>
<dbReference type="GO" id="GO:0016787">
    <property type="term" value="F:hydrolase activity"/>
    <property type="evidence" value="ECO:0007669"/>
    <property type="project" value="UniProtKB-KW"/>
</dbReference>
<dbReference type="Pfam" id="PF01546">
    <property type="entry name" value="Peptidase_M20"/>
    <property type="match status" value="1"/>
</dbReference>
<evidence type="ECO:0000256" key="1">
    <source>
        <dbReference type="ARBA" id="ARBA00001947"/>
    </source>
</evidence>
<dbReference type="PANTHER" id="PTHR43808">
    <property type="entry name" value="ACETYLORNITHINE DEACETYLASE"/>
    <property type="match status" value="1"/>
</dbReference>
<proteinExistence type="inferred from homology"/>
<keyword evidence="4" id="KW-0378">Hydrolase</keyword>
<dbReference type="SUPFAM" id="SSF55031">
    <property type="entry name" value="Bacterial exopeptidase dimerisation domain"/>
    <property type="match status" value="1"/>
</dbReference>
<evidence type="ECO:0000256" key="5">
    <source>
        <dbReference type="ARBA" id="ARBA00022833"/>
    </source>
</evidence>
<evidence type="ECO:0000256" key="4">
    <source>
        <dbReference type="ARBA" id="ARBA00022801"/>
    </source>
</evidence>
<organism evidence="7">
    <name type="scientific">marine sediment metagenome</name>
    <dbReference type="NCBI Taxonomy" id="412755"/>
    <lineage>
        <taxon>unclassified sequences</taxon>
        <taxon>metagenomes</taxon>
        <taxon>ecological metagenomes</taxon>
    </lineage>
</organism>
<keyword evidence="5" id="KW-0862">Zinc</keyword>
<dbReference type="PANTHER" id="PTHR43808:SF8">
    <property type="entry name" value="PEPTIDASE M20 DIMERISATION DOMAIN-CONTAINING PROTEIN"/>
    <property type="match status" value="1"/>
</dbReference>
<comment type="similarity">
    <text evidence="2">Belongs to the peptidase M20A family.</text>
</comment>
<dbReference type="SUPFAM" id="SSF53187">
    <property type="entry name" value="Zn-dependent exopeptidases"/>
    <property type="match status" value="1"/>
</dbReference>
<evidence type="ECO:0000313" key="7">
    <source>
        <dbReference type="EMBL" id="GAH51998.1"/>
    </source>
</evidence>
<feature type="domain" description="Peptidase M20 dimerisation" evidence="6">
    <location>
        <begin position="178"/>
        <end position="275"/>
    </location>
</feature>
<protein>
    <recommendedName>
        <fullName evidence="6">Peptidase M20 dimerisation domain-containing protein</fullName>
    </recommendedName>
</protein>
<evidence type="ECO:0000259" key="6">
    <source>
        <dbReference type="Pfam" id="PF07687"/>
    </source>
</evidence>
<sequence>MKKLLRKLIGAETTTQKGELAAAEIISAELGRSGIDSRIDNWDGTRANITARVPQAQVPQARVTSAGGKQALLFACHLDVVGAGEASWKYPAFAAVESDGKIHGRGSADMKGGIAAAVTAIGEIVDSGMKLQGDIILFGAAGEETDSCGTKRFVRNFGGMPSLAGVVIPEPTDFEIITAHRGMLWLKVTTKGKAAHGSTPQLGVNAIASMKALLGELENYEIAFEPHELLGGCSMSINTIAGGKAINVVPDKCDIGIDIRTLPAQNRQAIIADFE</sequence>
<feature type="non-terminal residue" evidence="7">
    <location>
        <position position="275"/>
    </location>
</feature>
<reference evidence="7" key="1">
    <citation type="journal article" date="2014" name="Front. Microbiol.">
        <title>High frequency of phylogenetically diverse reductive dehalogenase-homologous genes in deep subseafloor sedimentary metagenomes.</title>
        <authorList>
            <person name="Kawai M."/>
            <person name="Futagami T."/>
            <person name="Toyoda A."/>
            <person name="Takaki Y."/>
            <person name="Nishi S."/>
            <person name="Hori S."/>
            <person name="Arai W."/>
            <person name="Tsubouchi T."/>
            <person name="Morono Y."/>
            <person name="Uchiyama I."/>
            <person name="Ito T."/>
            <person name="Fujiyama A."/>
            <person name="Inagaki F."/>
            <person name="Takami H."/>
        </authorList>
    </citation>
    <scope>NUCLEOTIDE SEQUENCE</scope>
    <source>
        <strain evidence="7">Expedition CK06-06</strain>
    </source>
</reference>
<dbReference type="EMBL" id="BARU01020699">
    <property type="protein sequence ID" value="GAH51998.1"/>
    <property type="molecule type" value="Genomic_DNA"/>
</dbReference>
<comment type="cofactor">
    <cofactor evidence="1">
        <name>Zn(2+)</name>
        <dbReference type="ChEBI" id="CHEBI:29105"/>
    </cofactor>
</comment>